<gene>
    <name evidence="4" type="ORF">D9V30_06885</name>
</gene>
<dbReference type="Proteomes" id="UP000275395">
    <property type="component" value="Unassembled WGS sequence"/>
</dbReference>
<dbReference type="SUPFAM" id="SSF51679">
    <property type="entry name" value="Bacterial luciferase-like"/>
    <property type="match status" value="1"/>
</dbReference>
<evidence type="ECO:0000256" key="2">
    <source>
        <dbReference type="ARBA" id="ARBA00023033"/>
    </source>
</evidence>
<evidence type="ECO:0000313" key="5">
    <source>
        <dbReference type="Proteomes" id="UP000275395"/>
    </source>
</evidence>
<dbReference type="GO" id="GO:0016705">
    <property type="term" value="F:oxidoreductase activity, acting on paired donors, with incorporation or reduction of molecular oxygen"/>
    <property type="evidence" value="ECO:0007669"/>
    <property type="project" value="InterPro"/>
</dbReference>
<dbReference type="InterPro" id="IPR050766">
    <property type="entry name" value="Bact_Lucif_Oxidored"/>
</dbReference>
<dbReference type="Gene3D" id="3.20.20.30">
    <property type="entry name" value="Luciferase-like domain"/>
    <property type="match status" value="1"/>
</dbReference>
<dbReference type="NCBIfam" id="TIGR03858">
    <property type="entry name" value="LLM_2I7G"/>
    <property type="match status" value="1"/>
</dbReference>
<name>A0A3L6ZNY2_9MICO</name>
<dbReference type="EMBL" id="RCUW01000004">
    <property type="protein sequence ID" value="RLP69654.1"/>
    <property type="molecule type" value="Genomic_DNA"/>
</dbReference>
<feature type="domain" description="Luciferase-like" evidence="3">
    <location>
        <begin position="30"/>
        <end position="313"/>
    </location>
</feature>
<comment type="caution">
    <text evidence="4">The sequence shown here is derived from an EMBL/GenBank/DDBJ whole genome shotgun (WGS) entry which is preliminary data.</text>
</comment>
<keyword evidence="2" id="KW-0503">Monooxygenase</keyword>
<keyword evidence="1" id="KW-0560">Oxidoreductase</keyword>
<dbReference type="GO" id="GO:0005829">
    <property type="term" value="C:cytosol"/>
    <property type="evidence" value="ECO:0007669"/>
    <property type="project" value="TreeGrafter"/>
</dbReference>
<reference evidence="4 5" key="1">
    <citation type="submission" date="2018-10" db="EMBL/GenBank/DDBJ databases">
        <authorList>
            <person name="Li J."/>
        </authorList>
    </citation>
    <scope>NUCLEOTIDE SEQUENCE [LARGE SCALE GENOMIC DNA]</scope>
    <source>
        <strain evidence="4 5">JCM 30549</strain>
    </source>
</reference>
<dbReference type="GO" id="GO:0004497">
    <property type="term" value="F:monooxygenase activity"/>
    <property type="evidence" value="ECO:0007669"/>
    <property type="project" value="UniProtKB-KW"/>
</dbReference>
<evidence type="ECO:0000256" key="1">
    <source>
        <dbReference type="ARBA" id="ARBA00023002"/>
    </source>
</evidence>
<proteinExistence type="predicted"/>
<dbReference type="InterPro" id="IPR022290">
    <property type="entry name" value="LLM_Atu2307-like"/>
</dbReference>
<dbReference type="PANTHER" id="PTHR30137">
    <property type="entry name" value="LUCIFERASE-LIKE MONOOXYGENASE"/>
    <property type="match status" value="1"/>
</dbReference>
<dbReference type="Pfam" id="PF00296">
    <property type="entry name" value="Bac_luciferase"/>
    <property type="match status" value="1"/>
</dbReference>
<sequence length="355" mass="38738">MKYSNVYKECAVGTIQLGVDTFGDVTLGPDGALQSQAQTIRDLIAQAELADRVGLDSFGVGEHHRDDFAVSSPETVLAAIAARTERIIVASAVTVLSSDDPVRVFQRFATVDAISGGRAEAVLGRGSFTESFPLFGYRLEDYETLFAEKLELFTRLIEEKPVSWSGRTRAALDEQNVYPRTETGLRTWVAVGGSPESVIRTAEHGLPMILAIIGGDPLRFEPFARLFRDAEAKFGGGRQPLAVHSPGHVAATDDQAKDELWPHYQRMHARIGRERGWGPLSRENFEAEAGPGGALHVGSPETVAAKILRTHRVLGNDRFQLKYANGTMPHEQLMSSLELYGREVAPIVRDTLAAG</sequence>
<dbReference type="RefSeq" id="WP_087136024.1">
    <property type="nucleotide sequence ID" value="NZ_JBQDRQ010000045.1"/>
</dbReference>
<accession>A0A3L6ZNY2</accession>
<dbReference type="InterPro" id="IPR036661">
    <property type="entry name" value="Luciferase-like_sf"/>
</dbReference>
<protein>
    <submittedName>
        <fullName evidence="4">LLM class flavin-dependent oxidoreductase</fullName>
    </submittedName>
</protein>
<dbReference type="PANTHER" id="PTHR30137:SF8">
    <property type="entry name" value="BLR5498 PROTEIN"/>
    <property type="match status" value="1"/>
</dbReference>
<evidence type="ECO:0000313" key="4">
    <source>
        <dbReference type="EMBL" id="RLP69654.1"/>
    </source>
</evidence>
<evidence type="ECO:0000259" key="3">
    <source>
        <dbReference type="Pfam" id="PF00296"/>
    </source>
</evidence>
<dbReference type="InterPro" id="IPR011251">
    <property type="entry name" value="Luciferase-like_dom"/>
</dbReference>
<organism evidence="4 5">
    <name type="scientific">Mycetocola reblochoni</name>
    <dbReference type="NCBI Taxonomy" id="331618"/>
    <lineage>
        <taxon>Bacteria</taxon>
        <taxon>Bacillati</taxon>
        <taxon>Actinomycetota</taxon>
        <taxon>Actinomycetes</taxon>
        <taxon>Micrococcales</taxon>
        <taxon>Microbacteriaceae</taxon>
        <taxon>Mycetocola</taxon>
    </lineage>
</organism>
<dbReference type="AlphaFoldDB" id="A0A3L6ZNY2"/>